<dbReference type="Pfam" id="PF13460">
    <property type="entry name" value="NAD_binding_10"/>
    <property type="match status" value="1"/>
</dbReference>
<dbReference type="RefSeq" id="WP_196937039.1">
    <property type="nucleotide sequence ID" value="NZ_MU158698.1"/>
</dbReference>
<accession>A0A928UYU0</accession>
<reference evidence="2" key="1">
    <citation type="submission" date="2018-02" db="EMBL/GenBank/DDBJ databases">
        <authorList>
            <person name="Vasarhelyi B.M."/>
            <person name="Deshmukh S."/>
            <person name="Balint B."/>
            <person name="Kukolya J."/>
        </authorList>
    </citation>
    <scope>NUCLEOTIDE SEQUENCE</scope>
    <source>
        <strain evidence="2">KB22</strain>
    </source>
</reference>
<dbReference type="GO" id="GO:0016301">
    <property type="term" value="F:kinase activity"/>
    <property type="evidence" value="ECO:0007669"/>
    <property type="project" value="UniProtKB-KW"/>
</dbReference>
<dbReference type="InterPro" id="IPR036291">
    <property type="entry name" value="NAD(P)-bd_dom_sf"/>
</dbReference>
<dbReference type="Proteomes" id="UP000616201">
    <property type="component" value="Unassembled WGS sequence"/>
</dbReference>
<dbReference type="SUPFAM" id="SSF51735">
    <property type="entry name" value="NAD(P)-binding Rossmann-fold domains"/>
    <property type="match status" value="1"/>
</dbReference>
<dbReference type="InterPro" id="IPR016040">
    <property type="entry name" value="NAD(P)-bd_dom"/>
</dbReference>
<sequence>MKVALVGSTGFVGQAILKELTDRNHEVTAIARDVTKLKDLPNVIAIQADVNDVNALSSALKGSDAVVNAFNPGWTNPNLYEDFTKGSRSILEAVKESGVKRYVVIGGAGSLYIGDKQLIEDENFPKAIKPGALAATEYLEVIKREDELDWTFFSPSIEMSPETSGKRTGKYRTGLENPVFNDEGRSVISVEDLAVAIVDELENNKFVQKRFTAGY</sequence>
<dbReference type="GO" id="GO:0016646">
    <property type="term" value="F:oxidoreductase activity, acting on the CH-NH group of donors, NAD or NADP as acceptor"/>
    <property type="evidence" value="ECO:0007669"/>
    <property type="project" value="TreeGrafter"/>
</dbReference>
<keyword evidence="2" id="KW-0808">Transferase</keyword>
<dbReference type="CDD" id="cd05244">
    <property type="entry name" value="BVR-B_like_SDR_a"/>
    <property type="match status" value="1"/>
</dbReference>
<dbReference type="InterPro" id="IPR051606">
    <property type="entry name" value="Polyketide_Oxido-like"/>
</dbReference>
<feature type="domain" description="NAD(P)-binding" evidence="1">
    <location>
        <begin position="7"/>
        <end position="203"/>
    </location>
</feature>
<keyword evidence="2" id="KW-0418">Kinase</keyword>
<evidence type="ECO:0000313" key="3">
    <source>
        <dbReference type="Proteomes" id="UP000616201"/>
    </source>
</evidence>
<dbReference type="EMBL" id="PRDK01000009">
    <property type="protein sequence ID" value="MBE8715192.1"/>
    <property type="molecule type" value="Genomic_DNA"/>
</dbReference>
<protein>
    <submittedName>
        <fullName evidence="2">Histidine kinase</fullName>
    </submittedName>
</protein>
<evidence type="ECO:0000313" key="2">
    <source>
        <dbReference type="EMBL" id="MBE8715192.1"/>
    </source>
</evidence>
<evidence type="ECO:0000259" key="1">
    <source>
        <dbReference type="Pfam" id="PF13460"/>
    </source>
</evidence>
<dbReference type="PANTHER" id="PTHR43355">
    <property type="entry name" value="FLAVIN REDUCTASE (NADPH)"/>
    <property type="match status" value="1"/>
</dbReference>
<organism evidence="2 3">
    <name type="scientific">Sphingobacterium hungaricum</name>
    <dbReference type="NCBI Taxonomy" id="2082723"/>
    <lineage>
        <taxon>Bacteria</taxon>
        <taxon>Pseudomonadati</taxon>
        <taxon>Bacteroidota</taxon>
        <taxon>Sphingobacteriia</taxon>
        <taxon>Sphingobacteriales</taxon>
        <taxon>Sphingobacteriaceae</taxon>
        <taxon>Sphingobacterium</taxon>
    </lineage>
</organism>
<gene>
    <name evidence="2" type="ORF">C4F49_16025</name>
</gene>
<keyword evidence="3" id="KW-1185">Reference proteome</keyword>
<dbReference type="AlphaFoldDB" id="A0A928UYU0"/>
<name>A0A928UYU0_9SPHI</name>
<proteinExistence type="predicted"/>
<dbReference type="Gene3D" id="3.40.50.720">
    <property type="entry name" value="NAD(P)-binding Rossmann-like Domain"/>
    <property type="match status" value="1"/>
</dbReference>
<comment type="caution">
    <text evidence="2">The sequence shown here is derived from an EMBL/GenBank/DDBJ whole genome shotgun (WGS) entry which is preliminary data.</text>
</comment>
<dbReference type="PANTHER" id="PTHR43355:SF2">
    <property type="entry name" value="FLAVIN REDUCTASE (NADPH)"/>
    <property type="match status" value="1"/>
</dbReference>